<dbReference type="EMBL" id="JACXVP010000012">
    <property type="protein sequence ID" value="KAG5572737.1"/>
    <property type="molecule type" value="Genomic_DNA"/>
</dbReference>
<reference evidence="1 2" key="1">
    <citation type="submission" date="2020-09" db="EMBL/GenBank/DDBJ databases">
        <title>De no assembly of potato wild relative species, Solanum commersonii.</title>
        <authorList>
            <person name="Cho K."/>
        </authorList>
    </citation>
    <scope>NUCLEOTIDE SEQUENCE [LARGE SCALE GENOMIC DNA]</scope>
    <source>
        <strain evidence="1">LZ3.2</strain>
        <tissue evidence="1">Leaf</tissue>
    </source>
</reference>
<dbReference type="AlphaFoldDB" id="A0A9J5WAU9"/>
<sequence>MGILSHTLLSWGKRKFYGYIKKKKWKTSTSIYMRNQAAKNKKEDNTFEETFYLLNEKHNQTVEENKIIRVKIIMHYKQIKEEMKYQGKFFKD</sequence>
<name>A0A9J5WAU9_SOLCO</name>
<dbReference type="GO" id="GO:0051607">
    <property type="term" value="P:defense response to virus"/>
    <property type="evidence" value="ECO:0007669"/>
    <property type="project" value="InterPro"/>
</dbReference>
<dbReference type="Proteomes" id="UP000824120">
    <property type="component" value="Chromosome 12"/>
</dbReference>
<accession>A0A9J5WAU9</accession>
<dbReference type="PANTHER" id="PTHR46602:SF1">
    <property type="entry name" value="PROTEIN SUPPRESSOR OF GENE SILENCING 3"/>
    <property type="match status" value="1"/>
</dbReference>
<evidence type="ECO:0000313" key="1">
    <source>
        <dbReference type="EMBL" id="KAG5572737.1"/>
    </source>
</evidence>
<evidence type="ECO:0000313" key="2">
    <source>
        <dbReference type="Proteomes" id="UP000824120"/>
    </source>
</evidence>
<gene>
    <name evidence="1" type="ORF">H5410_062503</name>
</gene>
<keyword evidence="2" id="KW-1185">Reference proteome</keyword>
<dbReference type="PANTHER" id="PTHR46602">
    <property type="entry name" value="PROTEIN SUPPRESSOR OF GENE SILENCING 3"/>
    <property type="match status" value="1"/>
</dbReference>
<protein>
    <submittedName>
        <fullName evidence="1">Uncharacterized protein</fullName>
    </submittedName>
</protein>
<organism evidence="1 2">
    <name type="scientific">Solanum commersonii</name>
    <name type="common">Commerson's wild potato</name>
    <name type="synonym">Commerson's nightshade</name>
    <dbReference type="NCBI Taxonomy" id="4109"/>
    <lineage>
        <taxon>Eukaryota</taxon>
        <taxon>Viridiplantae</taxon>
        <taxon>Streptophyta</taxon>
        <taxon>Embryophyta</taxon>
        <taxon>Tracheophyta</taxon>
        <taxon>Spermatophyta</taxon>
        <taxon>Magnoliopsida</taxon>
        <taxon>eudicotyledons</taxon>
        <taxon>Gunneridae</taxon>
        <taxon>Pentapetalae</taxon>
        <taxon>asterids</taxon>
        <taxon>lamiids</taxon>
        <taxon>Solanales</taxon>
        <taxon>Solanaceae</taxon>
        <taxon>Solanoideae</taxon>
        <taxon>Solaneae</taxon>
        <taxon>Solanum</taxon>
    </lineage>
</organism>
<proteinExistence type="predicted"/>
<dbReference type="GO" id="GO:0031047">
    <property type="term" value="P:regulatory ncRNA-mediated gene silencing"/>
    <property type="evidence" value="ECO:0007669"/>
    <property type="project" value="InterPro"/>
</dbReference>
<comment type="caution">
    <text evidence="1">The sequence shown here is derived from an EMBL/GenBank/DDBJ whole genome shotgun (WGS) entry which is preliminary data.</text>
</comment>
<dbReference type="InterPro" id="IPR044287">
    <property type="entry name" value="SGS3"/>
</dbReference>